<comment type="similarity">
    <text evidence="1">Belongs to the NipSnap family.</text>
</comment>
<reference evidence="3 4" key="1">
    <citation type="submission" date="2020-01" db="EMBL/GenBank/DDBJ databases">
        <title>Insect and environment-associated Actinomycetes.</title>
        <authorList>
            <person name="Currrie C."/>
            <person name="Chevrette M."/>
            <person name="Carlson C."/>
            <person name="Stubbendieck R."/>
            <person name="Wendt-Pienkowski E."/>
        </authorList>
    </citation>
    <scope>NUCLEOTIDE SEQUENCE [LARGE SCALE GENOMIC DNA]</scope>
    <source>
        <strain evidence="3 4">SID8386</strain>
    </source>
</reference>
<dbReference type="PANTHER" id="PTHR21017">
    <property type="entry name" value="NIPSNAP-RELATED"/>
    <property type="match status" value="1"/>
</dbReference>
<proteinExistence type="inferred from homology"/>
<dbReference type="SUPFAM" id="SSF54909">
    <property type="entry name" value="Dimeric alpha+beta barrel"/>
    <property type="match status" value="1"/>
</dbReference>
<dbReference type="RefSeq" id="WP_067587659.1">
    <property type="nucleotide sequence ID" value="NZ_JAAGNC010000189.1"/>
</dbReference>
<gene>
    <name evidence="3" type="ORF">G3I59_37190</name>
</gene>
<evidence type="ECO:0000256" key="1">
    <source>
        <dbReference type="ARBA" id="ARBA00005291"/>
    </source>
</evidence>
<name>A0ABX0C2Q4_9PSEU</name>
<evidence type="ECO:0000259" key="2">
    <source>
        <dbReference type="Pfam" id="PF07978"/>
    </source>
</evidence>
<keyword evidence="4" id="KW-1185">Reference proteome</keyword>
<accession>A0ABX0C2Q4</accession>
<dbReference type="PANTHER" id="PTHR21017:SF17">
    <property type="entry name" value="PROTEIN NIPSNAP"/>
    <property type="match status" value="1"/>
</dbReference>
<evidence type="ECO:0000313" key="3">
    <source>
        <dbReference type="EMBL" id="NEC61085.1"/>
    </source>
</evidence>
<dbReference type="Pfam" id="PF07978">
    <property type="entry name" value="NIPSNAP"/>
    <property type="match status" value="1"/>
</dbReference>
<evidence type="ECO:0000313" key="4">
    <source>
        <dbReference type="Proteomes" id="UP000470404"/>
    </source>
</evidence>
<sequence>MLVEQRTYDIDPGIPLPEFLDNYESLGLPAQKRILEGFLGYFTTEFGTQNQVRHFWAFRDLEDRRRRRAELAADPDWQACIKVVRPMIIRWDNTIMYPTGFSPIRELPVAPTEPLTAFSYGQTP</sequence>
<comment type="caution">
    <text evidence="3">The sequence shown here is derived from an EMBL/GenBank/DDBJ whole genome shotgun (WGS) entry which is preliminary data.</text>
</comment>
<dbReference type="InterPro" id="IPR012577">
    <property type="entry name" value="NIPSNAP"/>
</dbReference>
<dbReference type="Proteomes" id="UP000470404">
    <property type="component" value="Unassembled WGS sequence"/>
</dbReference>
<organism evidence="3 4">
    <name type="scientific">Amycolatopsis rubida</name>
    <dbReference type="NCBI Taxonomy" id="112413"/>
    <lineage>
        <taxon>Bacteria</taxon>
        <taxon>Bacillati</taxon>
        <taxon>Actinomycetota</taxon>
        <taxon>Actinomycetes</taxon>
        <taxon>Pseudonocardiales</taxon>
        <taxon>Pseudonocardiaceae</taxon>
        <taxon>Amycolatopsis</taxon>
    </lineage>
</organism>
<dbReference type="EMBL" id="JAAGNC010000189">
    <property type="protein sequence ID" value="NEC61085.1"/>
    <property type="molecule type" value="Genomic_DNA"/>
</dbReference>
<dbReference type="Gene3D" id="3.30.70.100">
    <property type="match status" value="1"/>
</dbReference>
<dbReference type="InterPro" id="IPR011008">
    <property type="entry name" value="Dimeric_a/b-barrel"/>
</dbReference>
<protein>
    <submittedName>
        <fullName evidence="3">NIPSNAP family protein</fullName>
    </submittedName>
</protein>
<feature type="domain" description="NIPSNAP" evidence="2">
    <location>
        <begin position="4"/>
        <end position="103"/>
    </location>
</feature>
<dbReference type="InterPro" id="IPR051557">
    <property type="entry name" value="NipSnap_domain"/>
</dbReference>